<dbReference type="GO" id="GO:0004595">
    <property type="term" value="F:pantetheine-phosphate adenylyltransferase activity"/>
    <property type="evidence" value="ECO:0007669"/>
    <property type="project" value="UniProtKB-EC"/>
</dbReference>
<dbReference type="NCBIfam" id="TIGR01510">
    <property type="entry name" value="coaD_prev_kdtB"/>
    <property type="match status" value="1"/>
</dbReference>
<evidence type="ECO:0000256" key="2">
    <source>
        <dbReference type="ARBA" id="ARBA00013868"/>
    </source>
</evidence>
<feature type="domain" description="Cytidyltransferase-like" evidence="11">
    <location>
        <begin position="6"/>
        <end position="136"/>
    </location>
</feature>
<dbReference type="EC" id="2.7.7.3" evidence="1"/>
<dbReference type="PRINTS" id="PR01020">
    <property type="entry name" value="LPSBIOSNTHSS"/>
</dbReference>
<evidence type="ECO:0000256" key="4">
    <source>
        <dbReference type="ARBA" id="ARBA00022679"/>
    </source>
</evidence>
<dbReference type="AlphaFoldDB" id="A0A6J6AWZ2"/>
<keyword evidence="6" id="KW-0547">Nucleotide-binding</keyword>
<evidence type="ECO:0000259" key="11">
    <source>
        <dbReference type="Pfam" id="PF01467"/>
    </source>
</evidence>
<dbReference type="PANTHER" id="PTHR21342:SF1">
    <property type="entry name" value="PHOSPHOPANTETHEINE ADENYLYLTRANSFERASE"/>
    <property type="match status" value="1"/>
</dbReference>
<keyword evidence="5" id="KW-0548">Nucleotidyltransferase</keyword>
<keyword evidence="7" id="KW-0067">ATP-binding</keyword>
<dbReference type="GO" id="GO:0015937">
    <property type="term" value="P:coenzyme A biosynthetic process"/>
    <property type="evidence" value="ECO:0007669"/>
    <property type="project" value="UniProtKB-KW"/>
</dbReference>
<dbReference type="Gene3D" id="3.40.50.620">
    <property type="entry name" value="HUPs"/>
    <property type="match status" value="1"/>
</dbReference>
<evidence type="ECO:0000313" key="12">
    <source>
        <dbReference type="EMBL" id="CAB4531211.1"/>
    </source>
</evidence>
<keyword evidence="4" id="KW-0808">Transferase</keyword>
<name>A0A6J6AWZ2_9ZZZZ</name>
<dbReference type="NCBIfam" id="TIGR00125">
    <property type="entry name" value="cyt_tran_rel"/>
    <property type="match status" value="1"/>
</dbReference>
<dbReference type="InterPro" id="IPR001980">
    <property type="entry name" value="PPAT"/>
</dbReference>
<keyword evidence="9" id="KW-0173">Coenzyme A biosynthesis</keyword>
<proteinExistence type="inferred from homology"/>
<dbReference type="CDD" id="cd02163">
    <property type="entry name" value="PPAT"/>
    <property type="match status" value="1"/>
</dbReference>
<dbReference type="SUPFAM" id="SSF52374">
    <property type="entry name" value="Nucleotidylyl transferase"/>
    <property type="match status" value="1"/>
</dbReference>
<protein>
    <recommendedName>
        <fullName evidence="2">Phosphopantetheine adenylyltransferase</fullName>
        <ecNumber evidence="1">2.7.7.3</ecNumber>
    </recommendedName>
</protein>
<gene>
    <name evidence="12" type="ORF">UFOPK1410_00060</name>
</gene>
<dbReference type="PANTHER" id="PTHR21342">
    <property type="entry name" value="PHOSPHOPANTETHEINE ADENYLYLTRANSFERASE"/>
    <property type="match status" value="1"/>
</dbReference>
<evidence type="ECO:0000256" key="7">
    <source>
        <dbReference type="ARBA" id="ARBA00022840"/>
    </source>
</evidence>
<evidence type="ECO:0000256" key="6">
    <source>
        <dbReference type="ARBA" id="ARBA00022741"/>
    </source>
</evidence>
<reference evidence="12" key="1">
    <citation type="submission" date="2020-05" db="EMBL/GenBank/DDBJ databases">
        <authorList>
            <person name="Chiriac C."/>
            <person name="Salcher M."/>
            <person name="Ghai R."/>
            <person name="Kavagutti S V."/>
        </authorList>
    </citation>
    <scope>NUCLEOTIDE SEQUENCE</scope>
</reference>
<dbReference type="InterPro" id="IPR014729">
    <property type="entry name" value="Rossmann-like_a/b/a_fold"/>
</dbReference>
<dbReference type="InterPro" id="IPR004821">
    <property type="entry name" value="Cyt_trans-like"/>
</dbReference>
<sequence length="162" mass="17601">MPKIAVYPGSFDPFTVGHLDIAERASELFDELVIAVVHNPNKTPMFSLVDRVELVEQSLSEAGLQGIRVVALESGLLVDLCTDVGADVIVKGARSATDVDFEFPMAQINRELTGIETAILISAPELSHVSSSLVRQLAQNGGDVRKYVAKPVQKLIEKKFKN</sequence>
<dbReference type="Pfam" id="PF01467">
    <property type="entry name" value="CTP_transf_like"/>
    <property type="match status" value="1"/>
</dbReference>
<evidence type="ECO:0000256" key="1">
    <source>
        <dbReference type="ARBA" id="ARBA00012392"/>
    </source>
</evidence>
<evidence type="ECO:0000256" key="3">
    <source>
        <dbReference type="ARBA" id="ARBA00022490"/>
    </source>
</evidence>
<dbReference type="GO" id="GO:0005524">
    <property type="term" value="F:ATP binding"/>
    <property type="evidence" value="ECO:0007669"/>
    <property type="project" value="UniProtKB-KW"/>
</dbReference>
<evidence type="ECO:0000256" key="9">
    <source>
        <dbReference type="ARBA" id="ARBA00022993"/>
    </source>
</evidence>
<comment type="catalytic activity">
    <reaction evidence="10">
        <text>(R)-4'-phosphopantetheine + ATP + H(+) = 3'-dephospho-CoA + diphosphate</text>
        <dbReference type="Rhea" id="RHEA:19801"/>
        <dbReference type="ChEBI" id="CHEBI:15378"/>
        <dbReference type="ChEBI" id="CHEBI:30616"/>
        <dbReference type="ChEBI" id="CHEBI:33019"/>
        <dbReference type="ChEBI" id="CHEBI:57328"/>
        <dbReference type="ChEBI" id="CHEBI:61723"/>
        <dbReference type="EC" id="2.7.7.3"/>
    </reaction>
</comment>
<dbReference type="EMBL" id="CAEZSH010000003">
    <property type="protein sequence ID" value="CAB4531211.1"/>
    <property type="molecule type" value="Genomic_DNA"/>
</dbReference>
<evidence type="ECO:0000256" key="8">
    <source>
        <dbReference type="ARBA" id="ARBA00022842"/>
    </source>
</evidence>
<keyword evidence="8" id="KW-0460">Magnesium</keyword>
<evidence type="ECO:0000256" key="5">
    <source>
        <dbReference type="ARBA" id="ARBA00022695"/>
    </source>
</evidence>
<accession>A0A6J6AWZ2</accession>
<keyword evidence="3" id="KW-0963">Cytoplasm</keyword>
<evidence type="ECO:0000256" key="10">
    <source>
        <dbReference type="ARBA" id="ARBA00029346"/>
    </source>
</evidence>
<dbReference type="HAMAP" id="MF_00151">
    <property type="entry name" value="PPAT_bact"/>
    <property type="match status" value="1"/>
</dbReference>
<organism evidence="12">
    <name type="scientific">freshwater metagenome</name>
    <dbReference type="NCBI Taxonomy" id="449393"/>
    <lineage>
        <taxon>unclassified sequences</taxon>
        <taxon>metagenomes</taxon>
        <taxon>ecological metagenomes</taxon>
    </lineage>
</organism>